<evidence type="ECO:0000256" key="5">
    <source>
        <dbReference type="ARBA" id="ARBA00023015"/>
    </source>
</evidence>
<dbReference type="InterPro" id="IPR018060">
    <property type="entry name" value="HTH_AraC"/>
</dbReference>
<evidence type="ECO:0000259" key="9">
    <source>
        <dbReference type="PROSITE" id="PS50983"/>
    </source>
</evidence>
<dbReference type="Proteomes" id="UP000773462">
    <property type="component" value="Unassembled WGS sequence"/>
</dbReference>
<keyword evidence="7" id="KW-0804">Transcription</keyword>
<proteinExistence type="inferred from homology"/>
<feature type="domain" description="Fe/B12 periplasmic-binding" evidence="9">
    <location>
        <begin position="374"/>
        <end position="630"/>
    </location>
</feature>
<dbReference type="PANTHER" id="PTHR30532:SF26">
    <property type="entry name" value="IRON(3+)-HYDROXAMATE-BINDING PROTEIN FHUD"/>
    <property type="match status" value="1"/>
</dbReference>
<dbReference type="InterPro" id="IPR002491">
    <property type="entry name" value="ABC_transptr_periplasmic_BD"/>
</dbReference>
<dbReference type="SUPFAM" id="SSF46689">
    <property type="entry name" value="Homeodomain-like"/>
    <property type="match status" value="2"/>
</dbReference>
<reference evidence="10 11" key="1">
    <citation type="submission" date="2021-03" db="EMBL/GenBank/DDBJ databases">
        <title>Genomic Encyclopedia of Type Strains, Phase IV (KMG-IV): sequencing the most valuable type-strain genomes for metagenomic binning, comparative biology and taxonomic classification.</title>
        <authorList>
            <person name="Goeker M."/>
        </authorList>
    </citation>
    <scope>NUCLEOTIDE SEQUENCE [LARGE SCALE GENOMIC DNA]</scope>
    <source>
        <strain evidence="10 11">DSM 101953</strain>
    </source>
</reference>
<keyword evidence="6" id="KW-0238">DNA-binding</keyword>
<dbReference type="Gene3D" id="3.40.50.1980">
    <property type="entry name" value="Nitrogenase molybdenum iron protein domain"/>
    <property type="match status" value="2"/>
</dbReference>
<dbReference type="SUPFAM" id="SSF53807">
    <property type="entry name" value="Helical backbone' metal receptor"/>
    <property type="match status" value="1"/>
</dbReference>
<evidence type="ECO:0000256" key="2">
    <source>
        <dbReference type="ARBA" id="ARBA00008814"/>
    </source>
</evidence>
<comment type="caution">
    <text evidence="10">The sequence shown here is derived from an EMBL/GenBank/DDBJ whole genome shotgun (WGS) entry which is preliminary data.</text>
</comment>
<evidence type="ECO:0000256" key="7">
    <source>
        <dbReference type="ARBA" id="ARBA00023163"/>
    </source>
</evidence>
<evidence type="ECO:0000259" key="8">
    <source>
        <dbReference type="PROSITE" id="PS01124"/>
    </source>
</evidence>
<evidence type="ECO:0000256" key="1">
    <source>
        <dbReference type="ARBA" id="ARBA00004196"/>
    </source>
</evidence>
<dbReference type="InterPro" id="IPR051313">
    <property type="entry name" value="Bact_iron-sidero_bind"/>
</dbReference>
<dbReference type="RefSeq" id="WP_209868388.1">
    <property type="nucleotide sequence ID" value="NZ_JAGGLV010000001.1"/>
</dbReference>
<dbReference type="InterPro" id="IPR009057">
    <property type="entry name" value="Homeodomain-like_sf"/>
</dbReference>
<dbReference type="Pfam" id="PF01497">
    <property type="entry name" value="Peripla_BP_2"/>
    <property type="match status" value="1"/>
</dbReference>
<organism evidence="10 11">
    <name type="scientific">Paenibacillus silagei</name>
    <dbReference type="NCBI Taxonomy" id="1670801"/>
    <lineage>
        <taxon>Bacteria</taxon>
        <taxon>Bacillati</taxon>
        <taxon>Bacillota</taxon>
        <taxon>Bacilli</taxon>
        <taxon>Bacillales</taxon>
        <taxon>Paenibacillaceae</taxon>
        <taxon>Paenibacillus</taxon>
    </lineage>
</organism>
<evidence type="ECO:0000313" key="10">
    <source>
        <dbReference type="EMBL" id="MBP2109939.1"/>
    </source>
</evidence>
<evidence type="ECO:0000256" key="4">
    <source>
        <dbReference type="ARBA" id="ARBA00022729"/>
    </source>
</evidence>
<comment type="subcellular location">
    <subcellularLocation>
        <location evidence="1">Cell envelope</location>
    </subcellularLocation>
</comment>
<dbReference type="Gene3D" id="1.10.10.60">
    <property type="entry name" value="Homeodomain-like"/>
    <property type="match status" value="2"/>
</dbReference>
<keyword evidence="11" id="KW-1185">Reference proteome</keyword>
<dbReference type="PROSITE" id="PS50983">
    <property type="entry name" value="FE_B12_PBP"/>
    <property type="match status" value="1"/>
</dbReference>
<dbReference type="PROSITE" id="PS01124">
    <property type="entry name" value="HTH_ARAC_FAMILY_2"/>
    <property type="match status" value="1"/>
</dbReference>
<evidence type="ECO:0000256" key="3">
    <source>
        <dbReference type="ARBA" id="ARBA00022448"/>
    </source>
</evidence>
<name>A0ABS4NIT7_9BACL</name>
<keyword evidence="3" id="KW-0813">Transport</keyword>
<dbReference type="PANTHER" id="PTHR30532">
    <property type="entry name" value="IRON III DICITRATE-BINDING PERIPLASMIC PROTEIN"/>
    <property type="match status" value="1"/>
</dbReference>
<evidence type="ECO:0000313" key="11">
    <source>
        <dbReference type="Proteomes" id="UP000773462"/>
    </source>
</evidence>
<keyword evidence="4" id="KW-0732">Signal</keyword>
<gene>
    <name evidence="10" type="ORF">J2Z70_000078</name>
</gene>
<dbReference type="PRINTS" id="PR00032">
    <property type="entry name" value="HTHARAC"/>
</dbReference>
<sequence length="631" mass="70022">MDWEAHIECWSRTTVRLLEVQLFAAQAGTVPEHDVAATGFFLLTVQGEATVSLSGTVYSTRSAPLLHGGKETEFGLMPLDNEFVCYFIRYQADSLFPEDQESFNMPYAFTPYTLLPLQEKCQAMDRLWQHTAPLEKLEAQTVFHQFVYEVMRQIHSSAQGTSRPGVVTEAIHYIHEHYSEPITAEVLAGMCSCSTSYLFRMFKSQLGFGPIDYLIHVRIRRSKQLLLQSNARIQEIAGSVGYADVYYFSRLFKKHTGCSPQRFRENNKHTVQNNPLHLLKSSIVSGKPVSHNDNENYYQLNEEGDTSMFRFSRPALGAALLLCSAIFLSACQTGNNTGKAASEPIPTSTAADSEAADTRIYKHLKGETEIPVKPQRVVSLFHLGELMALGVKPVGATTFILNNPLLSDVSDIEDVGSTPDAEKILSLAPDLIITTAPFAEVVEGGYEALSQIAPTLVVEQYNDPVKDVEMFGDILGKQTEAKQWNKDFAAKIKESKEKIAPYIEPGETFSILNVRSGAVFIYGDTNLGGNIVYKYLGLKPTEKVEKEVIHGETWEISSEVIPDFIGDRLILAVNEGAEAELKKVDKLIQNSPAGKAGKIYNIDFNQFLFSDPISVEQQMDIIVNLLAGSST</sequence>
<accession>A0ABS4NIT7</accession>
<keyword evidence="5" id="KW-0805">Transcription regulation</keyword>
<feature type="domain" description="HTH araC/xylS-type" evidence="8">
    <location>
        <begin position="168"/>
        <end position="266"/>
    </location>
</feature>
<dbReference type="InterPro" id="IPR020449">
    <property type="entry name" value="Tscrpt_reg_AraC-type_HTH"/>
</dbReference>
<dbReference type="EMBL" id="JAGGLV010000001">
    <property type="protein sequence ID" value="MBP2109939.1"/>
    <property type="molecule type" value="Genomic_DNA"/>
</dbReference>
<dbReference type="SMART" id="SM00342">
    <property type="entry name" value="HTH_ARAC"/>
    <property type="match status" value="1"/>
</dbReference>
<comment type="similarity">
    <text evidence="2">Belongs to the bacterial solute-binding protein 8 family.</text>
</comment>
<dbReference type="Pfam" id="PF12833">
    <property type="entry name" value="HTH_18"/>
    <property type="match status" value="1"/>
</dbReference>
<evidence type="ECO:0000256" key="6">
    <source>
        <dbReference type="ARBA" id="ARBA00023125"/>
    </source>
</evidence>
<protein>
    <submittedName>
        <fullName evidence="10">Iron complex transport system substrate-binding protein</fullName>
    </submittedName>
</protein>